<accession>A0A7U9PYU7</accession>
<dbReference type="Proteomes" id="UP000287830">
    <property type="component" value="Unassembled WGS sequence"/>
</dbReference>
<dbReference type="OrthoDB" id="3871241at2"/>
<dbReference type="RefSeq" id="WP_125045554.1">
    <property type="nucleotide sequence ID" value="NZ_BHZC01000001.1"/>
</dbReference>
<dbReference type="AlphaFoldDB" id="A0A7U9PYU7"/>
<dbReference type="GeneID" id="95622341"/>
<reference evidence="1 2" key="1">
    <citation type="submission" date="2018-11" db="EMBL/GenBank/DDBJ databases">
        <title>Whole genome sequence of Streptomyces chrestomyceticus NBRC 13444(T).</title>
        <authorList>
            <person name="Komaki H."/>
            <person name="Tamura T."/>
        </authorList>
    </citation>
    <scope>NUCLEOTIDE SEQUENCE [LARGE SCALE GENOMIC DNA]</scope>
    <source>
        <strain evidence="1 2">NBRC 13444</strain>
    </source>
</reference>
<gene>
    <name evidence="1" type="ORF">OEIGOIKO_03426</name>
</gene>
<sequence length="142" mass="15086">MIDRAAVSEAFRRTLTEATGRPCGLGKLPLVEGQPAEMPYLVLYPQGGPVGGAPLADASEDSELLYQVSAVAARTDQAEWMADRVRRAVLERTATGGWRWPIDVPGADVWARELRGDAGTDDAGPAAAVVSYPQRFCLTASG</sequence>
<proteinExistence type="predicted"/>
<evidence type="ECO:0000313" key="1">
    <source>
        <dbReference type="EMBL" id="GCD35680.1"/>
    </source>
</evidence>
<comment type="caution">
    <text evidence="1">The sequence shown here is derived from an EMBL/GenBank/DDBJ whole genome shotgun (WGS) entry which is preliminary data.</text>
</comment>
<name>A0A7U9PYU7_9ACTN</name>
<evidence type="ECO:0000313" key="2">
    <source>
        <dbReference type="Proteomes" id="UP000287830"/>
    </source>
</evidence>
<organism evidence="1 2">
    <name type="scientific">Streptomyces chrestomyceticus JCM 4735</name>
    <dbReference type="NCBI Taxonomy" id="1306181"/>
    <lineage>
        <taxon>Bacteria</taxon>
        <taxon>Bacillati</taxon>
        <taxon>Actinomycetota</taxon>
        <taxon>Actinomycetes</taxon>
        <taxon>Kitasatosporales</taxon>
        <taxon>Streptomycetaceae</taxon>
        <taxon>Streptomyces</taxon>
    </lineage>
</organism>
<dbReference type="EMBL" id="BHZC01000001">
    <property type="protein sequence ID" value="GCD35680.1"/>
    <property type="molecule type" value="Genomic_DNA"/>
</dbReference>
<protein>
    <submittedName>
        <fullName evidence="1">Uncharacterized protein</fullName>
    </submittedName>
</protein>